<keyword evidence="2" id="KW-0969">Cilium</keyword>
<evidence type="ECO:0000313" key="3">
    <source>
        <dbReference type="Proteomes" id="UP000318294"/>
    </source>
</evidence>
<feature type="compositionally biased region" description="Low complexity" evidence="1">
    <location>
        <begin position="271"/>
        <end position="299"/>
    </location>
</feature>
<feature type="region of interest" description="Disordered" evidence="1">
    <location>
        <begin position="47"/>
        <end position="82"/>
    </location>
</feature>
<sequence>MKAETASHVAASTAPPHAAARGPSSAPANGDAFALLLDDLIAAEETAASTTLTGDEATDGNSAAPGRRGSTDGPGSAETAANAEAPLLAALLGLGNPAPIADGDTSAAATVTEDTAKQTPGDSAAGRIGAPSTHATLTSAWSAQPVSSESPSEAVAPAAGDASPGLKQLTDDRATIQVDEPSPQERTTPGTTAALAARGKGRQLGTGRTGNDSAQALAHALVAAVADPAPAARPLHAAAAGASTPGTDRLEPGLTLATAAANPAGTREHAGAGSADHGAASDGRSAAAAGAHNPGPDAALAGDGTPGAADFGLHLGEALQGAFENIGTQVSLWAAGRTQRASFELRDGLDAPLTVDLQLSDGVAQLQFRTDDAVLRQLIQAQAPTALADALARAGVALGQVDVGARGQGGGPSADGSDERAGSRARIALTSPTSAAPSGARALAPRAGTSLDVYA</sequence>
<evidence type="ECO:0000256" key="1">
    <source>
        <dbReference type="SAM" id="MobiDB-lite"/>
    </source>
</evidence>
<dbReference type="Proteomes" id="UP000318294">
    <property type="component" value="Unassembled WGS sequence"/>
</dbReference>
<proteinExistence type="predicted"/>
<dbReference type="AlphaFoldDB" id="A0A554XK71"/>
<keyword evidence="2" id="KW-0282">Flagellum</keyword>
<name>A0A554XK71_9BURK</name>
<dbReference type="CDD" id="cd17470">
    <property type="entry name" value="T3SS_Flik_C"/>
    <property type="match status" value="1"/>
</dbReference>
<feature type="region of interest" description="Disordered" evidence="1">
    <location>
        <begin position="263"/>
        <end position="303"/>
    </location>
</feature>
<feature type="compositionally biased region" description="Polar residues" evidence="1">
    <location>
        <begin position="107"/>
        <end position="121"/>
    </location>
</feature>
<feature type="compositionally biased region" description="Low complexity" evidence="1">
    <location>
        <begin position="1"/>
        <end position="20"/>
    </location>
</feature>
<feature type="region of interest" description="Disordered" evidence="1">
    <location>
        <begin position="94"/>
        <end position="211"/>
    </location>
</feature>
<organism evidence="2 3">
    <name type="scientific">Tepidimonas charontis</name>
    <dbReference type="NCBI Taxonomy" id="2267262"/>
    <lineage>
        <taxon>Bacteria</taxon>
        <taxon>Pseudomonadati</taxon>
        <taxon>Pseudomonadota</taxon>
        <taxon>Betaproteobacteria</taxon>
        <taxon>Burkholderiales</taxon>
        <taxon>Tepidimonas</taxon>
    </lineage>
</organism>
<feature type="region of interest" description="Disordered" evidence="1">
    <location>
        <begin position="404"/>
        <end position="455"/>
    </location>
</feature>
<keyword evidence="2" id="KW-0966">Cell projection</keyword>
<feature type="compositionally biased region" description="Low complexity" evidence="1">
    <location>
        <begin position="142"/>
        <end position="159"/>
    </location>
</feature>
<dbReference type="RefSeq" id="WP_144327301.1">
    <property type="nucleotide sequence ID" value="NZ_VJON01000002.1"/>
</dbReference>
<dbReference type="OrthoDB" id="9157434at2"/>
<reference evidence="2 3" key="1">
    <citation type="submission" date="2019-07" db="EMBL/GenBank/DDBJ databases">
        <title>Tepidimonas charontis SPSP-6 draft genome.</title>
        <authorList>
            <person name="Da Costa M.S."/>
            <person name="Froufe H.J.C."/>
            <person name="Egas C."/>
            <person name="Albuquerque L."/>
        </authorList>
    </citation>
    <scope>NUCLEOTIDE SEQUENCE [LARGE SCALE GENOMIC DNA]</scope>
    <source>
        <strain evidence="2 3">SPSP-6</strain>
    </source>
</reference>
<dbReference type="InterPro" id="IPR038610">
    <property type="entry name" value="FliK-like_C_sf"/>
</dbReference>
<accession>A0A554XK71</accession>
<protein>
    <submittedName>
        <fullName evidence="2">Flagellar hook-length control protein FliK</fullName>
    </submittedName>
</protein>
<feature type="region of interest" description="Disordered" evidence="1">
    <location>
        <begin position="1"/>
        <end position="30"/>
    </location>
</feature>
<gene>
    <name evidence="2" type="ORF">Tchar_00273</name>
</gene>
<dbReference type="EMBL" id="VJON01000002">
    <property type="protein sequence ID" value="TSE36222.1"/>
    <property type="molecule type" value="Genomic_DNA"/>
</dbReference>
<keyword evidence="3" id="KW-1185">Reference proteome</keyword>
<dbReference type="Gene3D" id="3.30.750.140">
    <property type="match status" value="1"/>
</dbReference>
<evidence type="ECO:0000313" key="2">
    <source>
        <dbReference type="EMBL" id="TSE36222.1"/>
    </source>
</evidence>
<comment type="caution">
    <text evidence="2">The sequence shown here is derived from an EMBL/GenBank/DDBJ whole genome shotgun (WGS) entry which is preliminary data.</text>
</comment>